<sequence length="88" mass="9811">MGGNSRKTKKSISFFSLFKFRKSSGRIENSCEDVADMKRRPYTSDEDGKGPWKVADPLINTKTSAFLAHVHETCISEAGCQVTHLRSS</sequence>
<protein>
    <submittedName>
        <fullName evidence="1">Uncharacterized protein</fullName>
    </submittedName>
</protein>
<evidence type="ECO:0000313" key="2">
    <source>
        <dbReference type="Proteomes" id="UP000091857"/>
    </source>
</evidence>
<dbReference type="PANTHER" id="PTHR33511">
    <property type="entry name" value="OS06G0632400 PROTEIN"/>
    <property type="match status" value="1"/>
</dbReference>
<comment type="caution">
    <text evidence="1">The sequence shown here is derived from an EMBL/GenBank/DDBJ whole genome shotgun (WGS) entry which is preliminary data.</text>
</comment>
<accession>A0A2C9VBW8</accession>
<proteinExistence type="predicted"/>
<dbReference type="Proteomes" id="UP000091857">
    <property type="component" value="Chromosome 9"/>
</dbReference>
<organism evidence="1 2">
    <name type="scientific">Manihot esculenta</name>
    <name type="common">Cassava</name>
    <name type="synonym">Jatropha manihot</name>
    <dbReference type="NCBI Taxonomy" id="3983"/>
    <lineage>
        <taxon>Eukaryota</taxon>
        <taxon>Viridiplantae</taxon>
        <taxon>Streptophyta</taxon>
        <taxon>Embryophyta</taxon>
        <taxon>Tracheophyta</taxon>
        <taxon>Spermatophyta</taxon>
        <taxon>Magnoliopsida</taxon>
        <taxon>eudicotyledons</taxon>
        <taxon>Gunneridae</taxon>
        <taxon>Pentapetalae</taxon>
        <taxon>rosids</taxon>
        <taxon>fabids</taxon>
        <taxon>Malpighiales</taxon>
        <taxon>Euphorbiaceae</taxon>
        <taxon>Crotonoideae</taxon>
        <taxon>Manihoteae</taxon>
        <taxon>Manihot</taxon>
    </lineage>
</organism>
<reference evidence="2" key="1">
    <citation type="journal article" date="2016" name="Nat. Biotechnol.">
        <title>Sequencing wild and cultivated cassava and related species reveals extensive interspecific hybridization and genetic diversity.</title>
        <authorList>
            <person name="Bredeson J.V."/>
            <person name="Lyons J.B."/>
            <person name="Prochnik S.E."/>
            <person name="Wu G.A."/>
            <person name="Ha C.M."/>
            <person name="Edsinger-Gonzales E."/>
            <person name="Grimwood J."/>
            <person name="Schmutz J."/>
            <person name="Rabbi I.Y."/>
            <person name="Egesi C."/>
            <person name="Nauluvula P."/>
            <person name="Lebot V."/>
            <person name="Ndunguru J."/>
            <person name="Mkamilo G."/>
            <person name="Bart R.S."/>
            <person name="Setter T.L."/>
            <person name="Gleadow R.M."/>
            <person name="Kulakow P."/>
            <person name="Ferguson M.E."/>
            <person name="Rounsley S."/>
            <person name="Rokhsar D.S."/>
        </authorList>
    </citation>
    <scope>NUCLEOTIDE SEQUENCE [LARGE SCALE GENOMIC DNA]</scope>
    <source>
        <strain evidence="2">cv. AM560-2</strain>
    </source>
</reference>
<dbReference type="Gramene" id="Manes.09G181400.1.v8.1">
    <property type="protein sequence ID" value="Manes.09G181400.1.v8.1.CDS.1"/>
    <property type="gene ID" value="Manes.09G181400.v8.1"/>
</dbReference>
<dbReference type="EMBL" id="CM004395">
    <property type="protein sequence ID" value="OAY42459.1"/>
    <property type="molecule type" value="Genomic_DNA"/>
</dbReference>
<evidence type="ECO:0000313" key="1">
    <source>
        <dbReference type="EMBL" id="OAY42459.1"/>
    </source>
</evidence>
<dbReference type="AlphaFoldDB" id="A0A2C9VBW8"/>
<gene>
    <name evidence="1" type="ORF">MANES_09G181400v8</name>
</gene>
<keyword evidence="2" id="KW-1185">Reference proteome</keyword>
<name>A0A2C9VBW8_MANES</name>